<sequence>QERAGRQAGHRDLRPAPRPAAQGLPGDLGTAVGRPGAARCAAAGDRSRGARAAARAWPRRWPARRAGLLEVHGAQQRPRCRRRHGVPLRCAGLRRPAPAGAAAGPLPGHRPRSRGDRPGECRAAVLGVRGGALAAEGRAAAGLACEGRPPGGADAVSGLRLAWASLASEAPESEVRALLGDLSQADAAELLAGLTAADARPVQQLAWHGQQQQGAAAGNWTEVV</sequence>
<feature type="non-terminal residue" evidence="2">
    <location>
        <position position="1"/>
    </location>
</feature>
<keyword evidence="3" id="KW-1185">Reference proteome</keyword>
<organism evidence="2 3">
    <name type="scientific">Prorocentrum cordatum</name>
    <dbReference type="NCBI Taxonomy" id="2364126"/>
    <lineage>
        <taxon>Eukaryota</taxon>
        <taxon>Sar</taxon>
        <taxon>Alveolata</taxon>
        <taxon>Dinophyceae</taxon>
        <taxon>Prorocentrales</taxon>
        <taxon>Prorocentraceae</taxon>
        <taxon>Prorocentrum</taxon>
    </lineage>
</organism>
<reference evidence="2" key="1">
    <citation type="submission" date="2023-10" db="EMBL/GenBank/DDBJ databases">
        <authorList>
            <person name="Chen Y."/>
            <person name="Shah S."/>
            <person name="Dougan E. K."/>
            <person name="Thang M."/>
            <person name="Chan C."/>
        </authorList>
    </citation>
    <scope>NUCLEOTIDE SEQUENCE [LARGE SCALE GENOMIC DNA]</scope>
</reference>
<evidence type="ECO:0000313" key="2">
    <source>
        <dbReference type="EMBL" id="CAK0823503.1"/>
    </source>
</evidence>
<dbReference type="Proteomes" id="UP001189429">
    <property type="component" value="Unassembled WGS sequence"/>
</dbReference>
<evidence type="ECO:0000256" key="1">
    <source>
        <dbReference type="SAM" id="MobiDB-lite"/>
    </source>
</evidence>
<dbReference type="EMBL" id="CAUYUJ010008298">
    <property type="protein sequence ID" value="CAK0823503.1"/>
    <property type="molecule type" value="Genomic_DNA"/>
</dbReference>
<comment type="caution">
    <text evidence="2">The sequence shown here is derived from an EMBL/GenBank/DDBJ whole genome shotgun (WGS) entry which is preliminary data.</text>
</comment>
<feature type="non-terminal residue" evidence="2">
    <location>
        <position position="224"/>
    </location>
</feature>
<feature type="region of interest" description="Disordered" evidence="1">
    <location>
        <begin position="93"/>
        <end position="119"/>
    </location>
</feature>
<name>A0ABN9RY51_9DINO</name>
<protein>
    <submittedName>
        <fullName evidence="2">Uncharacterized protein</fullName>
    </submittedName>
</protein>
<proteinExistence type="predicted"/>
<gene>
    <name evidence="2" type="ORF">PCOR1329_LOCUS24193</name>
</gene>
<evidence type="ECO:0000313" key="3">
    <source>
        <dbReference type="Proteomes" id="UP001189429"/>
    </source>
</evidence>
<feature type="region of interest" description="Disordered" evidence="1">
    <location>
        <begin position="1"/>
        <end position="57"/>
    </location>
</feature>
<accession>A0ABN9RY51</accession>
<feature type="compositionally biased region" description="Low complexity" evidence="1">
    <location>
        <begin position="31"/>
        <end position="56"/>
    </location>
</feature>
<feature type="compositionally biased region" description="Basic and acidic residues" evidence="1">
    <location>
        <begin position="1"/>
        <end position="15"/>
    </location>
</feature>
<feature type="compositionally biased region" description="Low complexity" evidence="1">
    <location>
        <begin position="93"/>
        <end position="107"/>
    </location>
</feature>